<dbReference type="AlphaFoldDB" id="A0A939J6E1"/>
<proteinExistence type="predicted"/>
<evidence type="ECO:0000256" key="2">
    <source>
        <dbReference type="ARBA" id="ARBA00023239"/>
    </source>
</evidence>
<dbReference type="PANTHER" id="PTHR33542:SF3">
    <property type="entry name" value="SIROHYDROCHLORIN FERROCHELATASE, CHLOROPLASTIC"/>
    <property type="match status" value="1"/>
</dbReference>
<name>A0A939J6E1_9HYPH</name>
<dbReference type="RefSeq" id="WP_207142565.1">
    <property type="nucleotide sequence ID" value="NZ_JAEKJZ010000005.1"/>
</dbReference>
<dbReference type="InterPro" id="IPR002762">
    <property type="entry name" value="CbiX-like"/>
</dbReference>
<sequence length="248" mass="26488">MSGTRSPSRKERAIEAFIVAHGQPSEPEAGEEHLRALAQKVRVSLPDWTVRSATLALPGALERALENCGPKPLVFPVFMADGWFTQKALAGRLRGTSARQLSALGTHPELPRLAARLLRRAAERAGWAHRGFEVLLAAHGSATGSAAAACTMRFADQLSCRLSETQIRVGFLEQEPRLAEAASHCGLRTLALPLFAGAGGHPTRDVPEALDRAGFQGLRLKPLGEAYFIPDLIAHALKCAAQIGNLAA</sequence>
<dbReference type="Gene3D" id="3.40.50.1400">
    <property type="match status" value="2"/>
</dbReference>
<gene>
    <name evidence="3" type="ORF">JF539_20280</name>
</gene>
<comment type="caution">
    <text evidence="3">The sequence shown here is derived from an EMBL/GenBank/DDBJ whole genome shotgun (WGS) entry which is preliminary data.</text>
</comment>
<dbReference type="SUPFAM" id="SSF53800">
    <property type="entry name" value="Chelatase"/>
    <property type="match status" value="2"/>
</dbReference>
<dbReference type="GO" id="GO:0046872">
    <property type="term" value="F:metal ion binding"/>
    <property type="evidence" value="ECO:0007669"/>
    <property type="project" value="UniProtKB-KW"/>
</dbReference>
<dbReference type="EMBL" id="JAEKJZ010000005">
    <property type="protein sequence ID" value="MBN9672704.1"/>
    <property type="molecule type" value="Genomic_DNA"/>
</dbReference>
<protein>
    <submittedName>
        <fullName evidence="3">Cobalamin biosynthesis protein CbiX</fullName>
    </submittedName>
</protein>
<keyword evidence="1" id="KW-0479">Metal-binding</keyword>
<dbReference type="GO" id="GO:0016829">
    <property type="term" value="F:lyase activity"/>
    <property type="evidence" value="ECO:0007669"/>
    <property type="project" value="UniProtKB-KW"/>
</dbReference>
<evidence type="ECO:0000256" key="1">
    <source>
        <dbReference type="ARBA" id="ARBA00022723"/>
    </source>
</evidence>
<organism evidence="3 4">
    <name type="scientific">Roseibium aggregatum</name>
    <dbReference type="NCBI Taxonomy" id="187304"/>
    <lineage>
        <taxon>Bacteria</taxon>
        <taxon>Pseudomonadati</taxon>
        <taxon>Pseudomonadota</taxon>
        <taxon>Alphaproteobacteria</taxon>
        <taxon>Hyphomicrobiales</taxon>
        <taxon>Stappiaceae</taxon>
        <taxon>Roseibium</taxon>
    </lineage>
</organism>
<dbReference type="Pfam" id="PF01903">
    <property type="entry name" value="CbiX"/>
    <property type="match status" value="1"/>
</dbReference>
<dbReference type="Proteomes" id="UP000664096">
    <property type="component" value="Unassembled WGS sequence"/>
</dbReference>
<dbReference type="InterPro" id="IPR050963">
    <property type="entry name" value="Sirohydro_Cobaltochel/CbiX"/>
</dbReference>
<keyword evidence="2" id="KW-0456">Lyase</keyword>
<evidence type="ECO:0000313" key="4">
    <source>
        <dbReference type="Proteomes" id="UP000664096"/>
    </source>
</evidence>
<reference evidence="3" key="1">
    <citation type="submission" date="2020-12" db="EMBL/GenBank/DDBJ databases">
        <title>Oil enriched cultivation method for isolating marine PHA-producing bacteria.</title>
        <authorList>
            <person name="Zheng W."/>
            <person name="Yu S."/>
            <person name="Huang Y."/>
        </authorList>
    </citation>
    <scope>NUCLEOTIDE SEQUENCE</scope>
    <source>
        <strain evidence="3">SY-2-12</strain>
    </source>
</reference>
<accession>A0A939J6E1</accession>
<dbReference type="PANTHER" id="PTHR33542">
    <property type="entry name" value="SIROHYDROCHLORIN FERROCHELATASE, CHLOROPLASTIC"/>
    <property type="match status" value="1"/>
</dbReference>
<evidence type="ECO:0000313" key="3">
    <source>
        <dbReference type="EMBL" id="MBN9672704.1"/>
    </source>
</evidence>